<dbReference type="SUPFAM" id="SSF53659">
    <property type="entry name" value="Isocitrate/Isopropylmalate dehydrogenase-like"/>
    <property type="match status" value="2"/>
</dbReference>
<feature type="binding site" evidence="13">
    <location>
        <position position="109"/>
    </location>
    <ligand>
        <name>D-threo-isocitrate</name>
        <dbReference type="ChEBI" id="CHEBI:15562"/>
    </ligand>
</feature>
<dbReference type="InterPro" id="IPR004790">
    <property type="entry name" value="Isocitrate_DH_NADP"/>
</dbReference>
<comment type="cofactor">
    <cofactor evidence="1">
        <name>Mn(2+)</name>
        <dbReference type="ChEBI" id="CHEBI:29035"/>
    </cofactor>
</comment>
<dbReference type="FunCoup" id="A0A2R8N2L7">
    <property type="interactions" value="1837"/>
</dbReference>
<dbReference type="GO" id="GO:0006097">
    <property type="term" value="P:glyoxylate cycle"/>
    <property type="evidence" value="ECO:0007669"/>
    <property type="project" value="UniProtKB-KW"/>
</dbReference>
<dbReference type="Gene3D" id="3.40.718.10">
    <property type="entry name" value="Isopropylmalate Dehydrogenase"/>
    <property type="match status" value="2"/>
</dbReference>
<dbReference type="GO" id="GO:0006102">
    <property type="term" value="P:isocitrate metabolic process"/>
    <property type="evidence" value="ECO:0007669"/>
    <property type="project" value="InterPro"/>
</dbReference>
<dbReference type="PANTHER" id="PTHR11822:SF21">
    <property type="entry name" value="ISOCITRATE DEHYDROGENASE [NADP], MITOCHONDRIAL"/>
    <property type="match status" value="1"/>
</dbReference>
<evidence type="ECO:0000256" key="5">
    <source>
        <dbReference type="ARBA" id="ARBA00022532"/>
    </source>
</evidence>
<gene>
    <name evidence="18" type="primary">IDH1</name>
</gene>
<evidence type="ECO:0000256" key="11">
    <source>
        <dbReference type="PIRNR" id="PIRNR000108"/>
    </source>
</evidence>
<keyword evidence="10 11" id="KW-0464">Manganese</keyword>
<dbReference type="GO" id="GO:0005777">
    <property type="term" value="C:peroxisome"/>
    <property type="evidence" value="ECO:0007669"/>
    <property type="project" value="TreeGrafter"/>
</dbReference>
<dbReference type="NCBIfam" id="NF006156">
    <property type="entry name" value="PRK08299.1"/>
    <property type="match status" value="1"/>
</dbReference>
<feature type="binding site" evidence="15">
    <location>
        <begin position="364"/>
        <end position="369"/>
    </location>
    <ligand>
        <name>NADP(+)</name>
        <dbReference type="ChEBI" id="CHEBI:58349"/>
    </ligand>
</feature>
<evidence type="ECO:0000256" key="2">
    <source>
        <dbReference type="ARBA" id="ARBA00007769"/>
    </source>
</evidence>
<evidence type="ECO:0000256" key="8">
    <source>
        <dbReference type="ARBA" id="ARBA00022857"/>
    </source>
</evidence>
<evidence type="ECO:0000259" key="17">
    <source>
        <dbReference type="SMART" id="SM01329"/>
    </source>
</evidence>
<feature type="domain" description="Isopropylmalate dehydrogenase-like" evidence="17">
    <location>
        <begin position="9"/>
        <end position="455"/>
    </location>
</feature>
<dbReference type="PROSITE" id="PS00470">
    <property type="entry name" value="IDH_IMDH"/>
    <property type="match status" value="1"/>
</dbReference>
<dbReference type="Pfam" id="PF00180">
    <property type="entry name" value="Iso_dh"/>
    <property type="match status" value="1"/>
</dbReference>
<evidence type="ECO:0000313" key="19">
    <source>
        <dbReference type="Proteomes" id="UP000008225"/>
    </source>
</evidence>
<dbReference type="PANTHER" id="PTHR11822">
    <property type="entry name" value="NADP-SPECIFIC ISOCITRATE DEHYDROGENASE"/>
    <property type="match status" value="1"/>
</dbReference>
<evidence type="ECO:0000256" key="15">
    <source>
        <dbReference type="PIRSR" id="PIRSR000108-4"/>
    </source>
</evidence>
<dbReference type="PIRSF" id="PIRSF000108">
    <property type="entry name" value="IDH_NADP"/>
    <property type="match status" value="1"/>
</dbReference>
<organism evidence="18 19">
    <name type="scientific">Callithrix jacchus</name>
    <name type="common">White-tufted-ear marmoset</name>
    <name type="synonym">Simia Jacchus</name>
    <dbReference type="NCBI Taxonomy" id="9483"/>
    <lineage>
        <taxon>Eukaryota</taxon>
        <taxon>Metazoa</taxon>
        <taxon>Chordata</taxon>
        <taxon>Craniata</taxon>
        <taxon>Vertebrata</taxon>
        <taxon>Euteleostomi</taxon>
        <taxon>Mammalia</taxon>
        <taxon>Eutheria</taxon>
        <taxon>Euarchontoglires</taxon>
        <taxon>Primates</taxon>
        <taxon>Haplorrhini</taxon>
        <taxon>Platyrrhini</taxon>
        <taxon>Cebidae</taxon>
        <taxon>Callitrichinae</taxon>
        <taxon>Callithrix</taxon>
        <taxon>Callithrix</taxon>
    </lineage>
</organism>
<keyword evidence="4" id="KW-0329">Glyoxylate bypass</keyword>
<feature type="binding site" evidence="15">
    <location>
        <begin position="75"/>
        <end position="77"/>
    </location>
    <ligand>
        <name>NADP(+)</name>
        <dbReference type="ChEBI" id="CHEBI:58349"/>
    </ligand>
</feature>
<evidence type="ECO:0000256" key="12">
    <source>
        <dbReference type="PIRSR" id="PIRSR000108-1"/>
    </source>
</evidence>
<accession>A0A2R8N2L7</accession>
<feature type="binding site" evidence="13">
    <location>
        <begin position="94"/>
        <end position="100"/>
    </location>
    <ligand>
        <name>D-threo-isocitrate</name>
        <dbReference type="ChEBI" id="CHEBI:15562"/>
    </ligand>
</feature>
<evidence type="ECO:0000256" key="1">
    <source>
        <dbReference type="ARBA" id="ARBA00001936"/>
    </source>
</evidence>
<proteinExistence type="inferred from homology"/>
<evidence type="ECO:0000256" key="3">
    <source>
        <dbReference type="ARBA" id="ARBA00011738"/>
    </source>
</evidence>
<dbReference type="Proteomes" id="UP000008225">
    <property type="component" value="Chromosome 6"/>
</dbReference>
<dbReference type="STRING" id="9483.ENSCJAP00000058285"/>
<keyword evidence="6 11" id="KW-0479">Metal-binding</keyword>
<comment type="subunit">
    <text evidence="3">Homodimer.</text>
</comment>
<sequence length="468" mass="52549">MSKKISGGSVVEMQGDEMTRIIWELIKEKLIFPYVELDLHSYDLGIENRDATNDQVTKDAAEAIKKYNVGVKCATITPDEKRVEEFKLKQMWKSPNGTIRNILGGTVFREAIICKNIPRLVSGWIKPIIIGRHAYGDQYRATDFVVPGPGKVEITYTPTDGTQKVTYLIHNFEGYTSMAPTPVPGEGLRKLPILGEVEQTTSMSHGKSGSKRKRRGRSQTLVNNQISKGGGVAMGMYNQDKSIEDFAHSSFQMALSKGWPLYLSTKNTILKKYDGRFKDIFQEIYDKQYKSQFEAQKIWYEHRLIDDMVAQAMKSEGGFIWACKNYDGDVQSDSVAQGYGSLGMMTSVLVCPDGKTVEAEAAHGTVTRHYRMYQKGQETSTNPIASIFAWTRGLAHRAKLDNNKELAFFANALEEVCIETIEAGFMTKDLAACIKGLPNVQRSDYLNTFEFMDKLGENLKIKLAQAKL</sequence>
<evidence type="ECO:0000256" key="10">
    <source>
        <dbReference type="ARBA" id="ARBA00023211"/>
    </source>
</evidence>
<evidence type="ECO:0000256" key="13">
    <source>
        <dbReference type="PIRSR" id="PIRSR000108-2"/>
    </source>
</evidence>
<feature type="binding site" evidence="14">
    <location>
        <position position="329"/>
    </location>
    <ligand>
        <name>Mn(2+)</name>
        <dbReference type="ChEBI" id="CHEBI:29035"/>
    </ligand>
</feature>
<keyword evidence="9 11" id="KW-0560">Oxidoreductase</keyword>
<reference evidence="18" key="1">
    <citation type="submission" date="2009-03" db="EMBL/GenBank/DDBJ databases">
        <authorList>
            <person name="Warren W."/>
            <person name="Ye L."/>
            <person name="Minx P."/>
            <person name="Worley K."/>
            <person name="Gibbs R."/>
            <person name="Wilson R.K."/>
        </authorList>
    </citation>
    <scope>NUCLEOTIDE SEQUENCE [LARGE SCALE GENOMIC DNA]</scope>
</reference>
<dbReference type="GO" id="GO:0051287">
    <property type="term" value="F:NAD binding"/>
    <property type="evidence" value="ECO:0007669"/>
    <property type="project" value="InterPro"/>
</dbReference>
<feature type="binding site" evidence="14">
    <location>
        <position position="306"/>
    </location>
    <ligand>
        <name>Mn(2+)</name>
        <dbReference type="ChEBI" id="CHEBI:29035"/>
    </ligand>
</feature>
<dbReference type="NCBIfam" id="TIGR00127">
    <property type="entry name" value="nadp_idh_euk"/>
    <property type="match status" value="1"/>
</dbReference>
<dbReference type="GO" id="GO:0004450">
    <property type="term" value="F:isocitrate dehydrogenase (NADP+) activity"/>
    <property type="evidence" value="ECO:0007669"/>
    <property type="project" value="UniProtKB-EC"/>
</dbReference>
<dbReference type="GO" id="GO:0006099">
    <property type="term" value="P:tricarboxylic acid cycle"/>
    <property type="evidence" value="ECO:0007669"/>
    <property type="project" value="UniProtKB-KW"/>
</dbReference>
<dbReference type="AlphaFoldDB" id="A0A2R8N2L7"/>
<evidence type="ECO:0000256" key="16">
    <source>
        <dbReference type="SAM" id="MobiDB-lite"/>
    </source>
</evidence>
<dbReference type="GO" id="GO:0006739">
    <property type="term" value="P:NADP+ metabolic process"/>
    <property type="evidence" value="ECO:0007669"/>
    <property type="project" value="TreeGrafter"/>
</dbReference>
<protein>
    <recommendedName>
        <fullName evidence="11">Isocitrate dehydrogenase [NADP]</fullName>
        <ecNumber evidence="11">1.1.1.42</ecNumber>
    </recommendedName>
</protein>
<feature type="binding site" evidence="15">
    <location>
        <position position="314"/>
    </location>
    <ligand>
        <name>NADP(+)</name>
        <dbReference type="ChEBI" id="CHEBI:58349"/>
    </ligand>
</feature>
<feature type="site" description="Critical for catalysis" evidence="12">
    <location>
        <position position="266"/>
    </location>
</feature>
<comment type="similarity">
    <text evidence="2 11">Belongs to the isocitrate and isopropylmalate dehydrogenases family.</text>
</comment>
<reference evidence="18" key="2">
    <citation type="submission" date="2025-08" db="UniProtKB">
        <authorList>
            <consortium name="Ensembl"/>
        </authorList>
    </citation>
    <scope>IDENTIFICATION</scope>
</reference>
<feature type="region of interest" description="Disordered" evidence="16">
    <location>
        <begin position="199"/>
        <end position="220"/>
    </location>
</feature>
<keyword evidence="7 11" id="KW-0460">Magnesium</keyword>
<dbReference type="GO" id="GO:0005739">
    <property type="term" value="C:mitochondrion"/>
    <property type="evidence" value="ECO:0007669"/>
    <property type="project" value="TreeGrafter"/>
</dbReference>
<dbReference type="OMA" id="HGTVQRH"/>
<keyword evidence="5 11" id="KW-0816">Tricarboxylic acid cycle</keyword>
<dbReference type="InterPro" id="IPR019818">
    <property type="entry name" value="IsoCit/isopropylmalate_DH_CS"/>
</dbReference>
<reference evidence="18" key="3">
    <citation type="submission" date="2025-09" db="UniProtKB">
        <authorList>
            <consortium name="Ensembl"/>
        </authorList>
    </citation>
    <scope>IDENTIFICATION</scope>
</reference>
<evidence type="ECO:0000256" key="9">
    <source>
        <dbReference type="ARBA" id="ARBA00023002"/>
    </source>
</evidence>
<feature type="site" description="Critical for catalysis" evidence="12">
    <location>
        <position position="139"/>
    </location>
</feature>
<comment type="cofactor">
    <cofactor evidence="11 14">
        <name>Mg(2+)</name>
        <dbReference type="ChEBI" id="CHEBI:18420"/>
    </cofactor>
    <cofactor evidence="11 14">
        <name>Mn(2+)</name>
        <dbReference type="ChEBI" id="CHEBI:29035"/>
    </cofactor>
    <text evidence="11 14">Binds 1 Mg(2+) or Mn(2+) ion per subunit.</text>
</comment>
<keyword evidence="8 11" id="KW-0521">NADP</keyword>
<comment type="catalytic activity">
    <reaction evidence="11">
        <text>D-threo-isocitrate + NADP(+) = 2-oxoglutarate + CO2 + NADPH</text>
        <dbReference type="Rhea" id="RHEA:19629"/>
        <dbReference type="ChEBI" id="CHEBI:15562"/>
        <dbReference type="ChEBI" id="CHEBI:16526"/>
        <dbReference type="ChEBI" id="CHEBI:16810"/>
        <dbReference type="ChEBI" id="CHEBI:57783"/>
        <dbReference type="ChEBI" id="CHEBI:58349"/>
        <dbReference type="EC" id="1.1.1.42"/>
    </reaction>
</comment>
<dbReference type="Bgee" id="ENSCJAG00000002828">
    <property type="expression patterns" value="Expressed in liver and 6 other cell types or tissues"/>
</dbReference>
<feature type="binding site" evidence="15">
    <location>
        <position position="82"/>
    </location>
    <ligand>
        <name>NADP(+)</name>
        <dbReference type="ChEBI" id="CHEBI:58349"/>
    </ligand>
</feature>
<feature type="binding site" evidence="13">
    <location>
        <position position="77"/>
    </location>
    <ligand>
        <name>D-threo-isocitrate</name>
        <dbReference type="ChEBI" id="CHEBI:15562"/>
    </ligand>
</feature>
<dbReference type="GeneTree" id="ENSGT00390000012547"/>
<dbReference type="GO" id="GO:0000287">
    <property type="term" value="F:magnesium ion binding"/>
    <property type="evidence" value="ECO:0007669"/>
    <property type="project" value="InterPro"/>
</dbReference>
<dbReference type="InParanoid" id="A0A2R8N2L7"/>
<evidence type="ECO:0000256" key="14">
    <source>
        <dbReference type="PIRSR" id="PIRSR000108-3"/>
    </source>
</evidence>
<dbReference type="InterPro" id="IPR024084">
    <property type="entry name" value="IsoPropMal-DH-like_dom"/>
</dbReference>
<feature type="binding site" evidence="15">
    <location>
        <position position="382"/>
    </location>
    <ligand>
        <name>NADP(+)</name>
        <dbReference type="ChEBI" id="CHEBI:58349"/>
    </ligand>
</feature>
<evidence type="ECO:0000256" key="6">
    <source>
        <dbReference type="ARBA" id="ARBA00022723"/>
    </source>
</evidence>
<dbReference type="Ensembl" id="ENSCJAT00000080395.3">
    <property type="protein sequence ID" value="ENSCJAP00000058285.2"/>
    <property type="gene ID" value="ENSCJAG00000002828.5"/>
</dbReference>
<feature type="compositionally biased region" description="Basic residues" evidence="16">
    <location>
        <begin position="208"/>
        <end position="217"/>
    </location>
</feature>
<evidence type="ECO:0000256" key="7">
    <source>
        <dbReference type="ARBA" id="ARBA00022842"/>
    </source>
</evidence>
<dbReference type="SMART" id="SM01329">
    <property type="entry name" value="Iso_dh"/>
    <property type="match status" value="1"/>
</dbReference>
<evidence type="ECO:0000256" key="4">
    <source>
        <dbReference type="ARBA" id="ARBA00022435"/>
    </source>
</evidence>
<dbReference type="EC" id="1.1.1.42" evidence="11"/>
<dbReference type="GO" id="GO:0005829">
    <property type="term" value="C:cytosol"/>
    <property type="evidence" value="ECO:0007669"/>
    <property type="project" value="TreeGrafter"/>
</dbReference>
<keyword evidence="19" id="KW-1185">Reference proteome</keyword>
<feature type="binding site" evidence="13">
    <location>
        <position position="132"/>
    </location>
    <ligand>
        <name>D-threo-isocitrate</name>
        <dbReference type="ChEBI" id="CHEBI:15562"/>
    </ligand>
</feature>
<name>A0A2R8N2L7_CALJA</name>
<evidence type="ECO:0000313" key="18">
    <source>
        <dbReference type="Ensembl" id="ENSCJAP00000058285.2"/>
    </source>
</evidence>